<name>U2ZYN2_VIBPR</name>
<keyword evidence="1" id="KW-0732">Signal</keyword>
<comment type="caution">
    <text evidence="2">The sequence shown here is derived from an EMBL/GenBank/DDBJ whole genome shotgun (WGS) entry which is preliminary data.</text>
</comment>
<evidence type="ECO:0000313" key="3">
    <source>
        <dbReference type="Proteomes" id="UP000016570"/>
    </source>
</evidence>
<dbReference type="EMBL" id="BATJ01000003">
    <property type="protein sequence ID" value="GAD66207.1"/>
    <property type="molecule type" value="Genomic_DNA"/>
</dbReference>
<reference evidence="2 3" key="1">
    <citation type="submission" date="2013-09" db="EMBL/GenBank/DDBJ databases">
        <title>Whole genome shotgun sequence of Vibrio proteolyticus NBRC 13287.</title>
        <authorList>
            <person name="Isaki S."/>
            <person name="Hosoyama A."/>
            <person name="Numata M."/>
            <person name="Hashimoto M."/>
            <person name="Hosoyama Y."/>
            <person name="Tsuchikane K."/>
            <person name="Noguchi M."/>
            <person name="Hirakata S."/>
            <person name="Ichikawa N."/>
            <person name="Ohji S."/>
            <person name="Yamazoe A."/>
            <person name="Fujita N."/>
        </authorList>
    </citation>
    <scope>NUCLEOTIDE SEQUENCE [LARGE SCALE GENOMIC DNA]</scope>
    <source>
        <strain evidence="2 3">NBRC 13287</strain>
    </source>
</reference>
<dbReference type="PANTHER" id="PTHR38013:SF1">
    <property type="entry name" value="GLYCOPROTEIN_POLYSACCHARIDE METABOLISM"/>
    <property type="match status" value="1"/>
</dbReference>
<accession>U2ZYN2</accession>
<dbReference type="STRING" id="1219065.VPR01S_03_01160"/>
<gene>
    <name evidence="2" type="ORF">VPR01S_03_01160</name>
</gene>
<dbReference type="Proteomes" id="UP000016570">
    <property type="component" value="Unassembled WGS sequence"/>
</dbReference>
<proteinExistence type="predicted"/>
<dbReference type="eggNOG" id="COG3126">
    <property type="taxonomic scope" value="Bacteria"/>
</dbReference>
<dbReference type="PROSITE" id="PS51257">
    <property type="entry name" value="PROKAR_LIPOPROTEIN"/>
    <property type="match status" value="1"/>
</dbReference>
<dbReference type="Pfam" id="PF09619">
    <property type="entry name" value="YscW"/>
    <property type="match status" value="1"/>
</dbReference>
<evidence type="ECO:0008006" key="4">
    <source>
        <dbReference type="Google" id="ProtNLM"/>
    </source>
</evidence>
<protein>
    <recommendedName>
        <fullName evidence="4">Lipo-like protein</fullName>
    </recommendedName>
</protein>
<organism evidence="2 3">
    <name type="scientific">Vibrio proteolyticus NBRC 13287</name>
    <dbReference type="NCBI Taxonomy" id="1219065"/>
    <lineage>
        <taxon>Bacteria</taxon>
        <taxon>Pseudomonadati</taxon>
        <taxon>Pseudomonadota</taxon>
        <taxon>Gammaproteobacteria</taxon>
        <taxon>Vibrionales</taxon>
        <taxon>Vibrionaceae</taxon>
        <taxon>Vibrio</taxon>
    </lineage>
</organism>
<feature type="signal peptide" evidence="1">
    <location>
        <begin position="1"/>
        <end position="19"/>
    </location>
</feature>
<dbReference type="AlphaFoldDB" id="U2ZYN2"/>
<sequence length="142" mass="15460">MKKALLLVMSVVLGSVLFGCQSSESEKEAAMQNITGTIAYRERVALPDNAVVTVSLQDVSLMDVAADVISTTQFETNGAQVPFNFDIEYDGSKIKPGHTYSISVRIEIDGKLRFITDTMNAVITDENNTQKVDLRLISVAGQ</sequence>
<dbReference type="PANTHER" id="PTHR38013">
    <property type="entry name" value="GLYCOPROTEIN/POLYSACCHARIDE METABOLISM"/>
    <property type="match status" value="1"/>
</dbReference>
<dbReference type="RefSeq" id="WP_021704197.1">
    <property type="nucleotide sequence ID" value="NZ_BATJ01000003.1"/>
</dbReference>
<dbReference type="InterPro" id="IPR039366">
    <property type="entry name" value="Pilotin"/>
</dbReference>
<feature type="chain" id="PRO_5004638801" description="Lipo-like protein" evidence="1">
    <location>
        <begin position="20"/>
        <end position="142"/>
    </location>
</feature>
<dbReference type="InterPro" id="IPR053196">
    <property type="entry name" value="Lipoprotein_YbaY-like"/>
</dbReference>
<evidence type="ECO:0000256" key="1">
    <source>
        <dbReference type="SAM" id="SignalP"/>
    </source>
</evidence>
<evidence type="ECO:0000313" key="2">
    <source>
        <dbReference type="EMBL" id="GAD66207.1"/>
    </source>
</evidence>
<keyword evidence="3" id="KW-1185">Reference proteome</keyword>